<keyword evidence="7" id="KW-0998">Cell outer membrane</keyword>
<keyword evidence="8" id="KW-0175">Coiled coil</keyword>
<dbReference type="PANTHER" id="PTHR30026:SF20">
    <property type="entry name" value="OUTER MEMBRANE PROTEIN TOLC"/>
    <property type="match status" value="1"/>
</dbReference>
<evidence type="ECO:0000256" key="6">
    <source>
        <dbReference type="ARBA" id="ARBA00023136"/>
    </source>
</evidence>
<evidence type="ECO:0000313" key="9">
    <source>
        <dbReference type="EMBL" id="THD68805.1"/>
    </source>
</evidence>
<proteinExistence type="inferred from homology"/>
<dbReference type="Pfam" id="PF02321">
    <property type="entry name" value="OEP"/>
    <property type="match status" value="2"/>
</dbReference>
<keyword evidence="4" id="KW-1134">Transmembrane beta strand</keyword>
<accession>A0A4S3M2B1</accession>
<dbReference type="SUPFAM" id="SSF56954">
    <property type="entry name" value="Outer membrane efflux proteins (OEP)"/>
    <property type="match status" value="1"/>
</dbReference>
<evidence type="ECO:0000313" key="10">
    <source>
        <dbReference type="Proteomes" id="UP000305939"/>
    </source>
</evidence>
<evidence type="ECO:0000256" key="7">
    <source>
        <dbReference type="ARBA" id="ARBA00023237"/>
    </source>
</evidence>
<reference evidence="9 10" key="1">
    <citation type="submission" date="2019-04" db="EMBL/GenBank/DDBJ databases">
        <title>Draft genome sequence of Robertkochia marina CC-AMO-30D.</title>
        <authorList>
            <person name="Hameed A."/>
            <person name="Lin S.-Y."/>
            <person name="Shahina M."/>
            <person name="Lai W.-A."/>
            <person name="Young C.-C."/>
        </authorList>
    </citation>
    <scope>NUCLEOTIDE SEQUENCE [LARGE SCALE GENOMIC DNA]</scope>
    <source>
        <strain evidence="9 10">CC-AMO-30D</strain>
    </source>
</reference>
<dbReference type="GO" id="GO:0015562">
    <property type="term" value="F:efflux transmembrane transporter activity"/>
    <property type="evidence" value="ECO:0007669"/>
    <property type="project" value="InterPro"/>
</dbReference>
<keyword evidence="10" id="KW-1185">Reference proteome</keyword>
<dbReference type="GO" id="GO:1990281">
    <property type="term" value="C:efflux pump complex"/>
    <property type="evidence" value="ECO:0007669"/>
    <property type="project" value="TreeGrafter"/>
</dbReference>
<evidence type="ECO:0000256" key="4">
    <source>
        <dbReference type="ARBA" id="ARBA00022452"/>
    </source>
</evidence>
<evidence type="ECO:0000256" key="5">
    <source>
        <dbReference type="ARBA" id="ARBA00022692"/>
    </source>
</evidence>
<keyword evidence="6" id="KW-0472">Membrane</keyword>
<dbReference type="RefSeq" id="WP_136334295.1">
    <property type="nucleotide sequence ID" value="NZ_QXMP01000007.1"/>
</dbReference>
<dbReference type="PANTHER" id="PTHR30026">
    <property type="entry name" value="OUTER MEMBRANE PROTEIN TOLC"/>
    <property type="match status" value="1"/>
</dbReference>
<dbReference type="InterPro" id="IPR051906">
    <property type="entry name" value="TolC-like"/>
</dbReference>
<name>A0A4S3M2B1_9FLAO</name>
<evidence type="ECO:0000256" key="1">
    <source>
        <dbReference type="ARBA" id="ARBA00004442"/>
    </source>
</evidence>
<keyword evidence="3" id="KW-0813">Transport</keyword>
<comment type="subcellular location">
    <subcellularLocation>
        <location evidence="1">Cell outer membrane</location>
    </subcellularLocation>
</comment>
<dbReference type="GO" id="GO:0015288">
    <property type="term" value="F:porin activity"/>
    <property type="evidence" value="ECO:0007669"/>
    <property type="project" value="TreeGrafter"/>
</dbReference>
<dbReference type="OrthoDB" id="9771205at2"/>
<comment type="caution">
    <text evidence="9">The sequence shown here is derived from an EMBL/GenBank/DDBJ whole genome shotgun (WGS) entry which is preliminary data.</text>
</comment>
<organism evidence="9 10">
    <name type="scientific">Robertkochia marina</name>
    <dbReference type="NCBI Taxonomy" id="1227945"/>
    <lineage>
        <taxon>Bacteria</taxon>
        <taxon>Pseudomonadati</taxon>
        <taxon>Bacteroidota</taxon>
        <taxon>Flavobacteriia</taxon>
        <taxon>Flavobacteriales</taxon>
        <taxon>Flavobacteriaceae</taxon>
        <taxon>Robertkochia</taxon>
    </lineage>
</organism>
<evidence type="ECO:0000256" key="3">
    <source>
        <dbReference type="ARBA" id="ARBA00022448"/>
    </source>
</evidence>
<protein>
    <submittedName>
        <fullName evidence="9">TolC family protein</fullName>
    </submittedName>
</protein>
<feature type="coiled-coil region" evidence="8">
    <location>
        <begin position="152"/>
        <end position="179"/>
    </location>
</feature>
<evidence type="ECO:0000256" key="8">
    <source>
        <dbReference type="SAM" id="Coils"/>
    </source>
</evidence>
<dbReference type="AlphaFoldDB" id="A0A4S3M2B1"/>
<evidence type="ECO:0000256" key="2">
    <source>
        <dbReference type="ARBA" id="ARBA00007613"/>
    </source>
</evidence>
<dbReference type="InterPro" id="IPR003423">
    <property type="entry name" value="OMP_efflux"/>
</dbReference>
<sequence>MKCTRTLPFFLLSFFTLLTVRSQELLSKEEAVDLTLSNNLGIEIAENNTEIAENNASVLNSGYLPTLTGNAGFNIDRTSTEGQLANGEERQADGVETKRYNASVNANYVLFDGLGRLYNYKSLKEQQNLTELQARETIETTMLQLFTVYYEVARLSENVDNLEQALEISKDRLDRARYQFEYGQSTGLDVLNAEVDVNTDSINLINVRQILKNTKRDLNLIMNRNLEAEFQVDTLVTFVPGLLMEDMLNDASENNVNLLQAESGEQINEFGIKATRGGFLPTVGLFGSYGWNRSENNSPLAFLLQNTSSGLSGGVNLTWNLFDGGRTITQFKNAKIAFKNQELTKKQVELNVERDIRNAWETYKNALYIYEAQKKNVATTRNNFNRTDERFKFGRATSLEFRQAQINYLNAILTKNQAKYTAKIAELAVLQVSGQILNTEF</sequence>
<comment type="similarity">
    <text evidence="2">Belongs to the outer membrane factor (OMF) (TC 1.B.17) family.</text>
</comment>
<dbReference type="Proteomes" id="UP000305939">
    <property type="component" value="Unassembled WGS sequence"/>
</dbReference>
<dbReference type="GO" id="GO:0009279">
    <property type="term" value="C:cell outer membrane"/>
    <property type="evidence" value="ECO:0007669"/>
    <property type="project" value="UniProtKB-SubCell"/>
</dbReference>
<gene>
    <name evidence="9" type="ORF">E7Z59_00305</name>
</gene>
<dbReference type="Gene3D" id="1.20.1600.10">
    <property type="entry name" value="Outer membrane efflux proteins (OEP)"/>
    <property type="match status" value="1"/>
</dbReference>
<keyword evidence="5" id="KW-0812">Transmembrane</keyword>
<dbReference type="EMBL" id="SSMC01000001">
    <property type="protein sequence ID" value="THD68805.1"/>
    <property type="molecule type" value="Genomic_DNA"/>
</dbReference>